<sequence length="193" mass="20901">MSQFNEHVLEEAGSRGEKLLVDDLVLLIERHEREGGPGVAIDRVEAYAEKLAAQDAPVKPDKVRPAIEERLTDAETWSADAAASGTWFGSGTLYDVGNGRVSTLPSRWHRELTGTRDLTRYLEVILDDTHGNGFDSGGTDGGVPETVLVHAATVLGGLSQGQAREQLADLHERSVVTESADQHPNARIHLTDD</sequence>
<dbReference type="Proteomes" id="UP000007813">
    <property type="component" value="Unassembled WGS sequence"/>
</dbReference>
<proteinExistence type="predicted"/>
<dbReference type="EMBL" id="ALJD01000003">
    <property type="protein sequence ID" value="EJN60743.1"/>
    <property type="molecule type" value="Genomic_DNA"/>
</dbReference>
<dbReference type="AlphaFoldDB" id="J3A5L9"/>
<protein>
    <submittedName>
        <fullName evidence="1">Uncharacterized protein</fullName>
    </submittedName>
</protein>
<gene>
    <name evidence="1" type="ORF">HSB1_13460</name>
</gene>
<dbReference type="RefSeq" id="WP_009366462.1">
    <property type="nucleotide sequence ID" value="NZ_ALJD01000003.1"/>
</dbReference>
<accession>J3A5L9</accession>
<comment type="caution">
    <text evidence="1">The sequence shown here is derived from an EMBL/GenBank/DDBJ whole genome shotgun (WGS) entry which is preliminary data.</text>
</comment>
<evidence type="ECO:0000313" key="2">
    <source>
        <dbReference type="Proteomes" id="UP000007813"/>
    </source>
</evidence>
<organism evidence="1 2">
    <name type="scientific">Halogranum salarium B-1</name>
    <dbReference type="NCBI Taxonomy" id="1210908"/>
    <lineage>
        <taxon>Archaea</taxon>
        <taxon>Methanobacteriati</taxon>
        <taxon>Methanobacteriota</taxon>
        <taxon>Stenosarchaea group</taxon>
        <taxon>Halobacteria</taxon>
        <taxon>Halobacteriales</taxon>
        <taxon>Haloferacaceae</taxon>
    </lineage>
</organism>
<evidence type="ECO:0000313" key="1">
    <source>
        <dbReference type="EMBL" id="EJN60743.1"/>
    </source>
</evidence>
<dbReference type="eggNOG" id="ENOG502N5H0">
    <property type="taxonomic scope" value="Archaea"/>
</dbReference>
<dbReference type="OrthoDB" id="299301at2157"/>
<reference evidence="1 2" key="1">
    <citation type="journal article" date="2012" name="J. Bacteriol.">
        <title>Draft Genome Sequence of the Extremely Halophilic Archaeon Halogranum salarium B-1T.</title>
        <authorList>
            <person name="Kim K.K."/>
            <person name="Lee K.C."/>
            <person name="Lee J.S."/>
        </authorList>
    </citation>
    <scope>NUCLEOTIDE SEQUENCE [LARGE SCALE GENOMIC DNA]</scope>
    <source>
        <strain evidence="1 2">B-1</strain>
    </source>
</reference>
<name>J3A5L9_9EURY</name>